<dbReference type="SMART" id="SM00060">
    <property type="entry name" value="FN3"/>
    <property type="match status" value="1"/>
</dbReference>
<protein>
    <recommendedName>
        <fullName evidence="11">Roundabout, axon guidance receptor, homolog 4 (Drosophila)</fullName>
    </recommendedName>
</protein>
<dbReference type="InterPro" id="IPR003599">
    <property type="entry name" value="Ig_sub"/>
</dbReference>
<feature type="region of interest" description="Disordered" evidence="5">
    <location>
        <begin position="857"/>
        <end position="885"/>
    </location>
</feature>
<accession>A0AAD8ZJ83</accession>
<evidence type="ECO:0000256" key="2">
    <source>
        <dbReference type="ARBA" id="ARBA00022737"/>
    </source>
</evidence>
<feature type="compositionally biased region" description="Low complexity" evidence="5">
    <location>
        <begin position="866"/>
        <end position="881"/>
    </location>
</feature>
<feature type="region of interest" description="Disordered" evidence="5">
    <location>
        <begin position="1108"/>
        <end position="1145"/>
    </location>
</feature>
<dbReference type="EMBL" id="JAROKS010000010">
    <property type="protein sequence ID" value="KAK1800442.1"/>
    <property type="molecule type" value="Genomic_DNA"/>
</dbReference>
<dbReference type="FunFam" id="2.60.40.10:FF:000065">
    <property type="entry name" value="roundabout homolog 1 isoform X3"/>
    <property type="match status" value="1"/>
</dbReference>
<feature type="signal peptide" evidence="6">
    <location>
        <begin position="1"/>
        <end position="19"/>
    </location>
</feature>
<dbReference type="GO" id="GO:0098609">
    <property type="term" value="P:cell-cell adhesion"/>
    <property type="evidence" value="ECO:0007669"/>
    <property type="project" value="TreeGrafter"/>
</dbReference>
<dbReference type="GO" id="GO:0016020">
    <property type="term" value="C:membrane"/>
    <property type="evidence" value="ECO:0007669"/>
    <property type="project" value="UniProtKB-SubCell"/>
</dbReference>
<keyword evidence="10" id="KW-1185">Reference proteome</keyword>
<name>A0AAD8ZJ83_9TELE</name>
<evidence type="ECO:0000256" key="3">
    <source>
        <dbReference type="ARBA" id="ARBA00023157"/>
    </source>
</evidence>
<dbReference type="SMART" id="SM00408">
    <property type="entry name" value="IGc2"/>
    <property type="match status" value="3"/>
</dbReference>
<keyword evidence="3" id="KW-1015">Disulfide bond</keyword>
<dbReference type="Gene3D" id="2.60.40.10">
    <property type="entry name" value="Immunoglobulins"/>
    <property type="match status" value="5"/>
</dbReference>
<dbReference type="InterPro" id="IPR007110">
    <property type="entry name" value="Ig-like_dom"/>
</dbReference>
<dbReference type="FunFam" id="2.60.40.10:FF:002655">
    <property type="entry name" value="Roundabout-like protein 4"/>
    <property type="match status" value="1"/>
</dbReference>
<gene>
    <name evidence="9" type="ORF">P4O66_005673</name>
</gene>
<feature type="domain" description="Ig-like" evidence="7">
    <location>
        <begin position="275"/>
        <end position="359"/>
    </location>
</feature>
<comment type="caution">
    <text evidence="9">The sequence shown here is derived from an EMBL/GenBank/DDBJ whole genome shotgun (WGS) entry which is preliminary data.</text>
</comment>
<dbReference type="SMART" id="SM00409">
    <property type="entry name" value="IG"/>
    <property type="match status" value="4"/>
</dbReference>
<dbReference type="Pfam" id="PF00041">
    <property type="entry name" value="fn3"/>
    <property type="match status" value="1"/>
</dbReference>
<dbReference type="PANTHER" id="PTHR44170:SF60">
    <property type="entry name" value="ROUNDABOUT HOMOLOG 1"/>
    <property type="match status" value="1"/>
</dbReference>
<feature type="domain" description="Ig-like" evidence="7">
    <location>
        <begin position="183"/>
        <end position="270"/>
    </location>
</feature>
<evidence type="ECO:0000313" key="10">
    <source>
        <dbReference type="Proteomes" id="UP001239994"/>
    </source>
</evidence>
<dbReference type="CDD" id="cd00063">
    <property type="entry name" value="FN3"/>
    <property type="match status" value="1"/>
</dbReference>
<dbReference type="SUPFAM" id="SSF48726">
    <property type="entry name" value="Immunoglobulin"/>
    <property type="match status" value="3"/>
</dbReference>
<feature type="domain" description="Fibronectin type-III" evidence="8">
    <location>
        <begin position="482"/>
        <end position="580"/>
    </location>
</feature>
<evidence type="ECO:0000256" key="1">
    <source>
        <dbReference type="ARBA" id="ARBA00009588"/>
    </source>
</evidence>
<dbReference type="PROSITE" id="PS50853">
    <property type="entry name" value="FN3"/>
    <property type="match status" value="2"/>
</dbReference>
<feature type="domain" description="Fibronectin type-III" evidence="8">
    <location>
        <begin position="381"/>
        <end position="477"/>
    </location>
</feature>
<reference evidence="9" key="1">
    <citation type="submission" date="2023-03" db="EMBL/GenBank/DDBJ databases">
        <title>Electrophorus voltai genome.</title>
        <authorList>
            <person name="Bian C."/>
        </authorList>
    </citation>
    <scope>NUCLEOTIDE SEQUENCE</scope>
    <source>
        <strain evidence="9">CB-2022</strain>
        <tissue evidence="9">Muscle</tissue>
    </source>
</reference>
<dbReference type="PROSITE" id="PS50835">
    <property type="entry name" value="IG_LIKE"/>
    <property type="match status" value="3"/>
</dbReference>
<feature type="region of interest" description="Disordered" evidence="5">
    <location>
        <begin position="822"/>
        <end position="842"/>
    </location>
</feature>
<feature type="chain" id="PRO_5042109695" description="Roundabout, axon guidance receptor, homolog 4 (Drosophila)" evidence="6">
    <location>
        <begin position="20"/>
        <end position="1145"/>
    </location>
</feature>
<dbReference type="InterPro" id="IPR003598">
    <property type="entry name" value="Ig_sub2"/>
</dbReference>
<evidence type="ECO:0000256" key="6">
    <source>
        <dbReference type="SAM" id="SignalP"/>
    </source>
</evidence>
<dbReference type="FunFam" id="2.60.40.10:FF:000026">
    <property type="entry name" value="roundabout homolog 2 isoform X1"/>
    <property type="match status" value="1"/>
</dbReference>
<dbReference type="InterPro" id="IPR013098">
    <property type="entry name" value="Ig_I-set"/>
</dbReference>
<keyword evidence="6" id="KW-0732">Signal</keyword>
<dbReference type="FunFam" id="2.60.40.10:FF:000189">
    <property type="entry name" value="Neogenin isoform 3"/>
    <property type="match status" value="1"/>
</dbReference>
<keyword evidence="2" id="KW-0677">Repeat</keyword>
<organism evidence="9 10">
    <name type="scientific">Electrophorus voltai</name>
    <dbReference type="NCBI Taxonomy" id="2609070"/>
    <lineage>
        <taxon>Eukaryota</taxon>
        <taxon>Metazoa</taxon>
        <taxon>Chordata</taxon>
        <taxon>Craniata</taxon>
        <taxon>Vertebrata</taxon>
        <taxon>Euteleostomi</taxon>
        <taxon>Actinopterygii</taxon>
        <taxon>Neopterygii</taxon>
        <taxon>Teleostei</taxon>
        <taxon>Ostariophysi</taxon>
        <taxon>Gymnotiformes</taxon>
        <taxon>Gymnotoidei</taxon>
        <taxon>Gymnotidae</taxon>
        <taxon>Electrophorus</taxon>
    </lineage>
</organism>
<evidence type="ECO:0000256" key="5">
    <source>
        <dbReference type="SAM" id="MobiDB-lite"/>
    </source>
</evidence>
<keyword evidence="4" id="KW-0393">Immunoglobulin domain</keyword>
<dbReference type="AlphaFoldDB" id="A0AAD8ZJ83"/>
<dbReference type="Pfam" id="PF07679">
    <property type="entry name" value="I-set"/>
    <property type="match status" value="1"/>
</dbReference>
<evidence type="ECO:0008006" key="11">
    <source>
        <dbReference type="Google" id="ProtNLM"/>
    </source>
</evidence>
<dbReference type="InterPro" id="IPR003961">
    <property type="entry name" value="FN3_dom"/>
</dbReference>
<sequence length="1145" mass="126066">MQRSVWLLCLTWLCTRAEASGRCRCHCTCLPEEHQLQVARGLERSEGKGQAHHHLEHELPLHRDRVHRRRGSRLRVDDGLPRIVHHPADVVVQVGNPATLSCRAEGNPQPFIQWLRNGVPLEPERMEGQSGPIVLPEGSLFFLRVTSGRKSQSHEAVYTCVARNSIGVATSRNATLRIAALRDEFRVHPSDAEVALGEVAVMNCSSPIGYPEPNVTWRKDGVLINSSDEHYTELSGKLIIAPAHKQDSGVYVCVASNIVAVRESRAARLTVLEKPVVLLEPLDVSVRLGESAQFFCQAQGDPVPTMEWSRAQGPLPNGRYLVNPDHSLQIHYVTFQDAGRYTCTAANAVGVATASAQLFVEDGTSSSQRDLHRELSALRITLENVTVLRTATNLSQVIWKLQSSSPQLHYLEGFEVLYRSLLPASSDWAAHKAPRPALQASVGPLKRGYMYEFKVRPYGCDLYGRESNTRHLRVPETVPSAPPQSVSITVPADRNDTAYLSWEPPPHEAHNGIIRGYQVWCMQKEEQQSLNWTVNSGTHFLEISPLQTGRHYWLQVAAVNGAGVGAQSSPYKLLLESKEESTPYQKSAVNLSEVLAIMREPVFIGIVGALLWCVLMATAACLYRKHVRSANLGGGDHKTAGLYQLANEDLIIKHRMAVPDSPWISGVWKPASSSEQYQSQETVDLRRTTLPITARQEPSPPELAVPMVQDNCGLYGTFYVDLTTSGLKTFNSPTRCPKMAHHSMQPQSTETVCITQPVAKAPVTRMGPVVPWKRALPAQPNMGILKESWEKNCKRELHAVNSAPQVPMHQQALVVHSATTNHGHRLNHHPGGVSERPKPFGSPRILHYSASLHLVDMLPSRPPLPGDDSQSVSSEEGSSRSTRLTVDAGSLQSVCTASVLQGQGTMATGCPSQRSASCSQLSTASFCMSTDGHQDSTPGMQARQHCLELSPKQHRHGSLSEKSPSLSRTFSPTPTFGYICGPFDREVGDVDDEQESRPTGRRRIALRSTPSSCYSEWEGSLWNGWGSVSEGNMPSARASIISSSDGSFLNDANFARVLAMTGESMYFSPPASPLSMRFPTRDCFGEVDPLPVWDWSMSWVEEMEAQLRSSKEARGPAVSPRRGSAESWGELPHSRPSIYNTASQR</sequence>
<dbReference type="InterPro" id="IPR036116">
    <property type="entry name" value="FN3_sf"/>
</dbReference>
<feature type="domain" description="Ig-like" evidence="7">
    <location>
        <begin position="81"/>
        <end position="175"/>
    </location>
</feature>
<dbReference type="FunFam" id="2.60.40.10:FF:000840">
    <property type="entry name" value="Roundabout guidance receptor 4"/>
    <property type="match status" value="1"/>
</dbReference>
<evidence type="ECO:0000313" key="9">
    <source>
        <dbReference type="EMBL" id="KAK1800442.1"/>
    </source>
</evidence>
<dbReference type="InterPro" id="IPR013783">
    <property type="entry name" value="Ig-like_fold"/>
</dbReference>
<evidence type="ECO:0000256" key="4">
    <source>
        <dbReference type="ARBA" id="ARBA00023319"/>
    </source>
</evidence>
<dbReference type="Proteomes" id="UP001239994">
    <property type="component" value="Unassembled WGS sequence"/>
</dbReference>
<dbReference type="InterPro" id="IPR036179">
    <property type="entry name" value="Ig-like_dom_sf"/>
</dbReference>
<comment type="similarity">
    <text evidence="1">Belongs to the immunoglobulin superfamily. DCC family.</text>
</comment>
<proteinExistence type="inferred from homology"/>
<dbReference type="PANTHER" id="PTHR44170">
    <property type="entry name" value="PROTEIN SIDEKICK"/>
    <property type="match status" value="1"/>
</dbReference>
<dbReference type="SUPFAM" id="SSF49265">
    <property type="entry name" value="Fibronectin type III"/>
    <property type="match status" value="1"/>
</dbReference>
<evidence type="ECO:0000259" key="8">
    <source>
        <dbReference type="PROSITE" id="PS50853"/>
    </source>
</evidence>
<dbReference type="Pfam" id="PF13927">
    <property type="entry name" value="Ig_3"/>
    <property type="match status" value="2"/>
</dbReference>
<evidence type="ECO:0000259" key="7">
    <source>
        <dbReference type="PROSITE" id="PS50835"/>
    </source>
</evidence>